<organism evidence="2 3">
    <name type="scientific">Mucilaginibacter oryzae</name>
    <dbReference type="NCBI Taxonomy" id="468058"/>
    <lineage>
        <taxon>Bacteria</taxon>
        <taxon>Pseudomonadati</taxon>
        <taxon>Bacteroidota</taxon>
        <taxon>Sphingobacteriia</taxon>
        <taxon>Sphingobacteriales</taxon>
        <taxon>Sphingobacteriaceae</taxon>
        <taxon>Mucilaginibacter</taxon>
    </lineage>
</organism>
<reference evidence="2 3" key="1">
    <citation type="submission" date="2018-05" db="EMBL/GenBank/DDBJ databases">
        <title>Genomic Encyclopedia of Archaeal and Bacterial Type Strains, Phase II (KMG-II): from individual species to whole genera.</title>
        <authorList>
            <person name="Goeker M."/>
        </authorList>
    </citation>
    <scope>NUCLEOTIDE SEQUENCE [LARGE SCALE GENOMIC DNA]</scope>
    <source>
        <strain evidence="2 3">DSM 19975</strain>
    </source>
</reference>
<evidence type="ECO:0000259" key="1">
    <source>
        <dbReference type="Pfam" id="PF14129"/>
    </source>
</evidence>
<evidence type="ECO:0000313" key="2">
    <source>
        <dbReference type="EMBL" id="PWK80073.1"/>
    </source>
</evidence>
<dbReference type="Proteomes" id="UP000245678">
    <property type="component" value="Unassembled WGS sequence"/>
</dbReference>
<dbReference type="AlphaFoldDB" id="A0A316HIU5"/>
<dbReference type="Pfam" id="PF14129">
    <property type="entry name" value="DUF4296"/>
    <property type="match status" value="1"/>
</dbReference>
<dbReference type="InterPro" id="IPR025381">
    <property type="entry name" value="DUF4296"/>
</dbReference>
<proteinExistence type="predicted"/>
<feature type="domain" description="DUF4296" evidence="1">
    <location>
        <begin position="24"/>
        <end position="108"/>
    </location>
</feature>
<dbReference type="PROSITE" id="PS51257">
    <property type="entry name" value="PROKAR_LIPOPROTEIN"/>
    <property type="match status" value="1"/>
</dbReference>
<accession>A0A316HIU5</accession>
<evidence type="ECO:0000313" key="3">
    <source>
        <dbReference type="Proteomes" id="UP000245678"/>
    </source>
</evidence>
<sequence>MHKYITLFFSAALFLCACNGKSIPRDVLQPNAMAAVLTEIHIIDGTLYNVMQAPDSLYKYGAGKYVAMFKRLHTDTAQFNKSMRFYTNQPDKLIAVYDQVDLLIKNKMDSVNKVQVEESKAARKADSLKNLNIKTKTDSALKVAPAQINRPGKADSLKHLNNKTKAELLKKLRSRKRQMNDKAQPATNPNI</sequence>
<comment type="caution">
    <text evidence="2">The sequence shown here is derived from an EMBL/GenBank/DDBJ whole genome shotgun (WGS) entry which is preliminary data.</text>
</comment>
<dbReference type="EMBL" id="QGHA01000001">
    <property type="protein sequence ID" value="PWK80073.1"/>
    <property type="molecule type" value="Genomic_DNA"/>
</dbReference>
<protein>
    <submittedName>
        <fullName evidence="2">Uncharacterized protein DUF4296</fullName>
    </submittedName>
</protein>
<gene>
    <name evidence="2" type="ORF">LX99_00537</name>
</gene>
<name>A0A316HIU5_9SPHI</name>
<dbReference type="RefSeq" id="WP_022829491.1">
    <property type="nucleotide sequence ID" value="NZ_QGHA01000001.1"/>
</dbReference>
<keyword evidence="3" id="KW-1185">Reference proteome</keyword>